<reference evidence="1 2" key="1">
    <citation type="submission" date="2020-02" db="EMBL/GenBank/DDBJ databases">
        <title>Sequencing the genomes of 1000 actinobacteria strains.</title>
        <authorList>
            <person name="Klenk H.-P."/>
        </authorList>
    </citation>
    <scope>NUCLEOTIDE SEQUENCE [LARGE SCALE GENOMIC DNA]</scope>
    <source>
        <strain evidence="1 2">DSM 19609</strain>
    </source>
</reference>
<evidence type="ECO:0000313" key="1">
    <source>
        <dbReference type="EMBL" id="NIH58167.1"/>
    </source>
</evidence>
<accession>A0ABX0SIF4</accession>
<sequence length="559" mass="58333">MTAGGSPRCARPIARRTVGEYLTAALTAIALLTFGISPAYATTLGGLTTAGLGSADAVTRLLTGVQLEWDARPVGSDWMLSGLALTPDPGQSFAAGDTVRVALEADIDSDPVCEFVIPVSEEQAAAGAVRVDEGVVGDECPAFPLGEATTVAVAVTGTGVATTLTSRVGPVSGTLASYSGTVLDTGRTLQAGFDTEQVSGQSYVSELFVDVTSGATAGELIGQEVSVALYDTDADVAYQFTGTISDDSDAPVRVTTTRSATGASFPTILIDPRQGDDPAGWPREDTVARFSVMLSSPQHLGTPYDGAAPDQALSIVDGTIDADDPGTRVPSSALDPIGLDQRLVYAYPKDKTNDTNQLSFCHTFTLVNTSDEPVAWSLTFDTSLPPMWGLDPTKPGAFSSAWNFVTTSYDATTHLWTIAGVAGNNDVLAPGQSLGAVGYCVQNVPVPPVDPDSFDVQVEVEPGSTEWWVALRITVTSTSQWSVPWEATVDLADYVCPTNLAGRSVTFQRSVATPVAGSSTAYLIRGTTGDTRFVSASLPRDYVFVAYSPGGTKWQKSCG</sequence>
<dbReference type="Proteomes" id="UP000749311">
    <property type="component" value="Unassembled WGS sequence"/>
</dbReference>
<dbReference type="RefSeq" id="WP_167170000.1">
    <property type="nucleotide sequence ID" value="NZ_BAAAOO010000006.1"/>
</dbReference>
<comment type="caution">
    <text evidence="1">The sequence shown here is derived from an EMBL/GenBank/DDBJ whole genome shotgun (WGS) entry which is preliminary data.</text>
</comment>
<name>A0ABX0SIF4_9ACTN</name>
<protein>
    <submittedName>
        <fullName evidence="1">Uncharacterized protein</fullName>
    </submittedName>
</protein>
<proteinExistence type="predicted"/>
<dbReference type="EMBL" id="JAAMOZ010000002">
    <property type="protein sequence ID" value="NIH58167.1"/>
    <property type="molecule type" value="Genomic_DNA"/>
</dbReference>
<gene>
    <name evidence="1" type="ORF">FB473_002859</name>
</gene>
<evidence type="ECO:0000313" key="2">
    <source>
        <dbReference type="Proteomes" id="UP000749311"/>
    </source>
</evidence>
<keyword evidence="2" id="KW-1185">Reference proteome</keyword>
<organism evidence="1 2">
    <name type="scientific">Brooklawnia cerclae</name>
    <dbReference type="NCBI Taxonomy" id="349934"/>
    <lineage>
        <taxon>Bacteria</taxon>
        <taxon>Bacillati</taxon>
        <taxon>Actinomycetota</taxon>
        <taxon>Actinomycetes</taxon>
        <taxon>Propionibacteriales</taxon>
        <taxon>Propionibacteriaceae</taxon>
        <taxon>Brooklawnia</taxon>
    </lineage>
</organism>